<evidence type="ECO:0000256" key="3">
    <source>
        <dbReference type="ARBA" id="ARBA00022630"/>
    </source>
</evidence>
<evidence type="ECO:0000313" key="13">
    <source>
        <dbReference type="EMBL" id="RWY55908.1"/>
    </source>
</evidence>
<evidence type="ECO:0000256" key="2">
    <source>
        <dbReference type="ARBA" id="ARBA00012608"/>
    </source>
</evidence>
<dbReference type="InterPro" id="IPR006258">
    <property type="entry name" value="Lipoamide_DH"/>
</dbReference>
<accession>A0A3S3V1L6</accession>
<feature type="domain" description="FAD/NAD(P)-binding" evidence="12">
    <location>
        <begin position="4"/>
        <end position="326"/>
    </location>
</feature>
<keyword evidence="3 10" id="KW-0285">Flavoprotein</keyword>
<dbReference type="PRINTS" id="PR00368">
    <property type="entry name" value="FADPNR"/>
</dbReference>
<dbReference type="Gene3D" id="3.50.50.60">
    <property type="entry name" value="FAD/NAD(P)-binding domain"/>
    <property type="match status" value="2"/>
</dbReference>
<keyword evidence="14" id="KW-1185">Reference proteome</keyword>
<comment type="similarity">
    <text evidence="1 10">Belongs to the class-I pyridine nucleotide-disulfide oxidoreductase family.</text>
</comment>
<evidence type="ECO:0000256" key="8">
    <source>
        <dbReference type="PIRSR" id="PIRSR000350-3"/>
    </source>
</evidence>
<feature type="binding site" evidence="8">
    <location>
        <position position="272"/>
    </location>
    <ligand>
        <name>NAD(+)</name>
        <dbReference type="ChEBI" id="CHEBI:57540"/>
    </ligand>
</feature>
<dbReference type="GO" id="GO:0004148">
    <property type="term" value="F:dihydrolipoyl dehydrogenase (NADH) activity"/>
    <property type="evidence" value="ECO:0007669"/>
    <property type="project" value="UniProtKB-EC"/>
</dbReference>
<feature type="binding site" evidence="8">
    <location>
        <position position="313"/>
    </location>
    <ligand>
        <name>FAD</name>
        <dbReference type="ChEBI" id="CHEBI:57692"/>
    </ligand>
</feature>
<dbReference type="PIRSF" id="PIRSF000350">
    <property type="entry name" value="Mercury_reductase_MerA"/>
    <property type="match status" value="1"/>
</dbReference>
<keyword evidence="10" id="KW-0676">Redox-active center</keyword>
<evidence type="ECO:0000259" key="12">
    <source>
        <dbReference type="Pfam" id="PF07992"/>
    </source>
</evidence>
<dbReference type="RefSeq" id="WP_128533023.1">
    <property type="nucleotide sequence ID" value="NZ_SBIW01000002.1"/>
</dbReference>
<protein>
    <recommendedName>
        <fullName evidence="2 10">Dihydrolipoyl dehydrogenase</fullName>
        <ecNumber evidence="2 10">1.8.1.4</ecNumber>
    </recommendedName>
</protein>
<dbReference type="Pfam" id="PF07992">
    <property type="entry name" value="Pyr_redox_2"/>
    <property type="match status" value="1"/>
</dbReference>
<dbReference type="PANTHER" id="PTHR43014:SF2">
    <property type="entry name" value="MERCURIC REDUCTASE"/>
    <property type="match status" value="1"/>
</dbReference>
<evidence type="ECO:0000256" key="6">
    <source>
        <dbReference type="ARBA" id="ARBA00049187"/>
    </source>
</evidence>
<dbReference type="InterPro" id="IPR016156">
    <property type="entry name" value="FAD/NAD-linked_Rdtase_dimer_sf"/>
</dbReference>
<dbReference type="OrthoDB" id="9800167at2"/>
<dbReference type="EC" id="1.8.1.4" evidence="2 10"/>
<feature type="binding site" evidence="8">
    <location>
        <begin position="181"/>
        <end position="188"/>
    </location>
    <ligand>
        <name>NAD(+)</name>
        <dbReference type="ChEBI" id="CHEBI:57540"/>
    </ligand>
</feature>
<organism evidence="13 14">
    <name type="scientific">Mucilaginibacter gilvus</name>
    <dbReference type="NCBI Taxonomy" id="2305909"/>
    <lineage>
        <taxon>Bacteria</taxon>
        <taxon>Pseudomonadati</taxon>
        <taxon>Bacteroidota</taxon>
        <taxon>Sphingobacteriia</taxon>
        <taxon>Sphingobacteriales</taxon>
        <taxon>Sphingobacteriaceae</taxon>
        <taxon>Mucilaginibacter</taxon>
    </lineage>
</organism>
<dbReference type="Gene3D" id="3.30.390.30">
    <property type="match status" value="1"/>
</dbReference>
<dbReference type="SUPFAM" id="SSF51905">
    <property type="entry name" value="FAD/NAD(P)-binding domain"/>
    <property type="match status" value="1"/>
</dbReference>
<dbReference type="AlphaFoldDB" id="A0A3S3V1L6"/>
<evidence type="ECO:0000256" key="4">
    <source>
        <dbReference type="ARBA" id="ARBA00022827"/>
    </source>
</evidence>
<dbReference type="GO" id="GO:0050660">
    <property type="term" value="F:flavin adenine dinucleotide binding"/>
    <property type="evidence" value="ECO:0007669"/>
    <property type="project" value="InterPro"/>
</dbReference>
<sequence length="462" mass="50776">MKHYDAIIIGSGQAGSPLAKKLANAGKKTLLVEKRFIGGTCVNDGCTPTKTMVASARLAYLAGRCNDMGITIKGYTVDLKQVKKRAMGIVRKSREGSQAAMEKTKNLDLFFGEATFIDNKTISVNPKTGKARQFKAEQIFINAGCKTIIPTDIEGLDDIDYLTSTSILELEKVPEHLLIIGGNYIGLEFGQMFRRFGSQVTVLERSGRLISREDEDISKEITRILEDEGIKVLSNSKAIKFKNKGKNQITATVQTGDKESKIKCSHVLIAVGRSPQTERLALDKTGVKLDEKGYIKVNDKLETSEPGIYALGDIKGGPAFTHIAYNDYTIVYRNLIEKQDLSIKDRPVPYCMFTDPELGRIGITEKEAKEQGLNVKVARLPMAHVARALETGDTRGLMKAVVDADTKKILGAAVVGTEGGEIMTVLQMAMEGGITYDRIRYCVFAHPTYSESLNNLFMALED</sequence>
<dbReference type="NCBIfam" id="TIGR01350">
    <property type="entry name" value="lipoamide_DH"/>
    <property type="match status" value="1"/>
</dbReference>
<dbReference type="EMBL" id="SBIW01000002">
    <property type="protein sequence ID" value="RWY55908.1"/>
    <property type="molecule type" value="Genomic_DNA"/>
</dbReference>
<comment type="catalytic activity">
    <reaction evidence="6 10">
        <text>N(6)-[(R)-dihydrolipoyl]-L-lysyl-[protein] + NAD(+) = N(6)-[(R)-lipoyl]-L-lysyl-[protein] + NADH + H(+)</text>
        <dbReference type="Rhea" id="RHEA:15045"/>
        <dbReference type="Rhea" id="RHEA-COMP:10474"/>
        <dbReference type="Rhea" id="RHEA-COMP:10475"/>
        <dbReference type="ChEBI" id="CHEBI:15378"/>
        <dbReference type="ChEBI" id="CHEBI:57540"/>
        <dbReference type="ChEBI" id="CHEBI:57945"/>
        <dbReference type="ChEBI" id="CHEBI:83099"/>
        <dbReference type="ChEBI" id="CHEBI:83100"/>
        <dbReference type="EC" id="1.8.1.4"/>
    </reaction>
</comment>
<keyword evidence="8 10" id="KW-0520">NAD</keyword>
<dbReference type="InterPro" id="IPR036188">
    <property type="entry name" value="FAD/NAD-bd_sf"/>
</dbReference>
<keyword evidence="8" id="KW-0547">Nucleotide-binding</keyword>
<gene>
    <name evidence="13" type="primary">lpdA</name>
    <name evidence="13" type="ORF">EPL05_05915</name>
</gene>
<evidence type="ECO:0000313" key="14">
    <source>
        <dbReference type="Proteomes" id="UP000286701"/>
    </source>
</evidence>
<dbReference type="InterPro" id="IPR001100">
    <property type="entry name" value="Pyr_nuc-diS_OxRdtase"/>
</dbReference>
<keyword evidence="5 10" id="KW-0560">Oxidoreductase</keyword>
<evidence type="ECO:0000256" key="9">
    <source>
        <dbReference type="PIRSR" id="PIRSR000350-4"/>
    </source>
</evidence>
<dbReference type="FunFam" id="3.30.390.30:FF:000001">
    <property type="entry name" value="Dihydrolipoyl dehydrogenase"/>
    <property type="match status" value="1"/>
</dbReference>
<feature type="active site" description="Proton acceptor" evidence="7">
    <location>
        <position position="446"/>
    </location>
</feature>
<dbReference type="PANTHER" id="PTHR43014">
    <property type="entry name" value="MERCURIC REDUCTASE"/>
    <property type="match status" value="1"/>
</dbReference>
<dbReference type="Proteomes" id="UP000286701">
    <property type="component" value="Unassembled WGS sequence"/>
</dbReference>
<feature type="domain" description="Pyridine nucleotide-disulphide oxidoreductase dimerisation" evidence="11">
    <location>
        <begin position="348"/>
        <end position="455"/>
    </location>
</feature>
<comment type="cofactor">
    <cofactor evidence="8 10">
        <name>FAD</name>
        <dbReference type="ChEBI" id="CHEBI:57692"/>
    </cofactor>
    <text evidence="8 10">Binds 1 FAD per subunit.</text>
</comment>
<evidence type="ECO:0000259" key="11">
    <source>
        <dbReference type="Pfam" id="PF02852"/>
    </source>
</evidence>
<proteinExistence type="inferred from homology"/>
<feature type="disulfide bond" description="Redox-active" evidence="9">
    <location>
        <begin position="41"/>
        <end position="46"/>
    </location>
</feature>
<dbReference type="InterPro" id="IPR004099">
    <property type="entry name" value="Pyr_nucl-diS_OxRdtase_dimer"/>
</dbReference>
<name>A0A3S3V1L6_9SPHI</name>
<dbReference type="SUPFAM" id="SSF55424">
    <property type="entry name" value="FAD/NAD-linked reductases, dimerisation (C-terminal) domain"/>
    <property type="match status" value="1"/>
</dbReference>
<evidence type="ECO:0000256" key="10">
    <source>
        <dbReference type="RuleBase" id="RU003692"/>
    </source>
</evidence>
<feature type="binding site" evidence="8">
    <location>
        <position position="50"/>
    </location>
    <ligand>
        <name>FAD</name>
        <dbReference type="ChEBI" id="CHEBI:57692"/>
    </ligand>
</feature>
<dbReference type="GO" id="GO:0003955">
    <property type="term" value="F:NAD(P)H dehydrogenase (quinone) activity"/>
    <property type="evidence" value="ECO:0007669"/>
    <property type="project" value="TreeGrafter"/>
</dbReference>
<comment type="caution">
    <text evidence="13">The sequence shown here is derived from an EMBL/GenBank/DDBJ whole genome shotgun (WGS) entry which is preliminary data.</text>
</comment>
<dbReference type="PRINTS" id="PR00411">
    <property type="entry name" value="PNDRDTASEI"/>
</dbReference>
<reference evidence="13 14" key="1">
    <citation type="submission" date="2019-01" db="EMBL/GenBank/DDBJ databases">
        <title>Mucilaginibacter antarcticum sp. nov., isolated from antarctic soil.</title>
        <authorList>
            <person name="Yan Y.-Q."/>
            <person name="Du Z.-J."/>
        </authorList>
    </citation>
    <scope>NUCLEOTIDE SEQUENCE [LARGE SCALE GENOMIC DNA]</scope>
    <source>
        <strain evidence="13 14">F01003</strain>
    </source>
</reference>
<comment type="miscellaneous">
    <text evidence="10">The active site is a redox-active disulfide bond.</text>
</comment>
<dbReference type="InterPro" id="IPR023753">
    <property type="entry name" value="FAD/NAD-binding_dom"/>
</dbReference>
<evidence type="ECO:0000256" key="7">
    <source>
        <dbReference type="PIRSR" id="PIRSR000350-2"/>
    </source>
</evidence>
<evidence type="ECO:0000256" key="5">
    <source>
        <dbReference type="ARBA" id="ARBA00023002"/>
    </source>
</evidence>
<keyword evidence="4 8" id="KW-0274">FAD</keyword>
<dbReference type="Pfam" id="PF02852">
    <property type="entry name" value="Pyr_redox_dim"/>
    <property type="match status" value="1"/>
</dbReference>
<evidence type="ECO:0000256" key="1">
    <source>
        <dbReference type="ARBA" id="ARBA00007532"/>
    </source>
</evidence>
<feature type="binding site" evidence="8">
    <location>
        <position position="204"/>
    </location>
    <ligand>
        <name>NAD(+)</name>
        <dbReference type="ChEBI" id="CHEBI:57540"/>
    </ligand>
</feature>